<dbReference type="EMBL" id="CP012644">
    <property type="protein sequence ID" value="ALJ01638.1"/>
    <property type="molecule type" value="Genomic_DNA"/>
</dbReference>
<proteinExistence type="predicted"/>
<keyword evidence="2" id="KW-1185">Reference proteome</keyword>
<geneLocation type="plasmid" evidence="1 2">
    <name>1</name>
</geneLocation>
<dbReference type="Proteomes" id="UP000061382">
    <property type="component" value="Plasmid 1"/>
</dbReference>
<evidence type="ECO:0000313" key="1">
    <source>
        <dbReference type="EMBL" id="ALJ01638.1"/>
    </source>
</evidence>
<protein>
    <submittedName>
        <fullName evidence="1">Uncharacterized protein</fullName>
    </submittedName>
</protein>
<dbReference type="PATRIC" id="fig|512763.3.peg.4714"/>
<keyword evidence="1" id="KW-0614">Plasmid</keyword>
<gene>
    <name evidence="1" type="ORF">DC20_21450</name>
</gene>
<sequence>MLTYLRSNRQRVSPSFFVLPALTETGKFLQYSGGTRRALAITAHVWLASGFILHKGEQKAETVQKPAQRKPG</sequence>
<reference evidence="1 2" key="1">
    <citation type="submission" date="2015-08" db="EMBL/GenBank/DDBJ databases">
        <title>Complete genome sequence of Rufibacter tibetensis strain 1351t, a radiation-resistant bacterium from tibet plateau.</title>
        <authorList>
            <person name="Dai J."/>
        </authorList>
    </citation>
    <scope>NUCLEOTIDE SEQUENCE [LARGE SCALE GENOMIC DNA]</scope>
    <source>
        <strain evidence="1 2">1351</strain>
        <plasmid evidence="1 2">1</plasmid>
    </source>
</reference>
<accession>A0A0P0CHY5</accession>
<evidence type="ECO:0000313" key="2">
    <source>
        <dbReference type="Proteomes" id="UP000061382"/>
    </source>
</evidence>
<name>A0A0P0CHY5_9BACT</name>
<organism evidence="1 2">
    <name type="scientific">Rufibacter tibetensis</name>
    <dbReference type="NCBI Taxonomy" id="512763"/>
    <lineage>
        <taxon>Bacteria</taxon>
        <taxon>Pseudomonadati</taxon>
        <taxon>Bacteroidota</taxon>
        <taxon>Cytophagia</taxon>
        <taxon>Cytophagales</taxon>
        <taxon>Hymenobacteraceae</taxon>
        <taxon>Rufibacter</taxon>
    </lineage>
</organism>
<dbReference type="KEGG" id="rti:DC20_21450"/>
<dbReference type="AlphaFoldDB" id="A0A0P0CHY5"/>